<dbReference type="InterPro" id="IPR022642">
    <property type="entry name" value="CheR_C"/>
</dbReference>
<dbReference type="Gene3D" id="3.40.50.150">
    <property type="entry name" value="Vaccinia Virus protein VP39"/>
    <property type="match status" value="1"/>
</dbReference>
<dbReference type="GO" id="GO:0032259">
    <property type="term" value="P:methylation"/>
    <property type="evidence" value="ECO:0007669"/>
    <property type="project" value="UniProtKB-KW"/>
</dbReference>
<evidence type="ECO:0000313" key="2">
    <source>
        <dbReference type="EMBL" id="TQR09753.1"/>
    </source>
</evidence>
<dbReference type="PANTHER" id="PTHR24422">
    <property type="entry name" value="CHEMOTAXIS PROTEIN METHYLTRANSFERASE"/>
    <property type="match status" value="1"/>
</dbReference>
<dbReference type="PROSITE" id="PS50123">
    <property type="entry name" value="CHER"/>
    <property type="match status" value="1"/>
</dbReference>
<dbReference type="PRINTS" id="PR00996">
    <property type="entry name" value="CHERMTFRASE"/>
</dbReference>
<dbReference type="Pfam" id="PF01739">
    <property type="entry name" value="CheR"/>
    <property type="match status" value="1"/>
</dbReference>
<dbReference type="InterPro" id="IPR000780">
    <property type="entry name" value="CheR_MeTrfase"/>
</dbReference>
<dbReference type="RefSeq" id="WP_142540394.1">
    <property type="nucleotide sequence ID" value="NZ_BMIE01000001.1"/>
</dbReference>
<organism evidence="2 3">
    <name type="scientific">Psychrobacillus lasiicapitis</name>
    <dbReference type="NCBI Taxonomy" id="1636719"/>
    <lineage>
        <taxon>Bacteria</taxon>
        <taxon>Bacillati</taxon>
        <taxon>Bacillota</taxon>
        <taxon>Bacilli</taxon>
        <taxon>Bacillales</taxon>
        <taxon>Bacillaceae</taxon>
        <taxon>Psychrobacillus</taxon>
    </lineage>
</organism>
<dbReference type="GO" id="GO:0008757">
    <property type="term" value="F:S-adenosylmethionine-dependent methyltransferase activity"/>
    <property type="evidence" value="ECO:0007669"/>
    <property type="project" value="InterPro"/>
</dbReference>
<comment type="caution">
    <text evidence="2">The sequence shown here is derived from an EMBL/GenBank/DDBJ whole genome shotgun (WGS) entry which is preliminary data.</text>
</comment>
<dbReference type="SUPFAM" id="SSF47757">
    <property type="entry name" value="Chemotaxis receptor methyltransferase CheR, N-terminal domain"/>
    <property type="match status" value="1"/>
</dbReference>
<dbReference type="InterPro" id="IPR050903">
    <property type="entry name" value="Bact_Chemotaxis_MeTrfase"/>
</dbReference>
<dbReference type="OrthoDB" id="9816309at2"/>
<dbReference type="InterPro" id="IPR022641">
    <property type="entry name" value="CheR_N"/>
</dbReference>
<reference evidence="2 3" key="1">
    <citation type="submission" date="2019-05" db="EMBL/GenBank/DDBJ databases">
        <title>Psychrobacillus vulpis sp. nov., a new species isolated from feces of a red fox that inhabits in The Tablas de Daimiel Natural Park, Albacete, Spain.</title>
        <authorList>
            <person name="Rodriguez M."/>
            <person name="Reina J.C."/>
            <person name="Bejar V."/>
            <person name="Llamas I."/>
        </authorList>
    </citation>
    <scope>NUCLEOTIDE SEQUENCE [LARGE SCALE GENOMIC DNA]</scope>
    <source>
        <strain evidence="2 3">NEAU-3TGS17</strain>
    </source>
</reference>
<proteinExistence type="predicted"/>
<sequence length="276" mass="32303">MYSQDENFKKELEVDLLLETIYRLTGYDFKQYVRASIIRRIENRRNIENAPNITTLIERAFHEPGFLEKIIEGFSVPVTEMFRDPSFFKEFRTNVVPILRNYPEIRIWHAGCATGEEVFSMAILLEEEGLLDKATIYATDMSKVAIEQARQGIVPLNKMQSYTKNYLKAGGTKEFSMYYKTNSQNVFFAERLLKNVIFAQHNLVTDQSFNEFHVIFCRNVLIYFNPTLQNKVHELFIQSLSPNGFLGLGNKESLRISKYADSYEEFSTEEPLYRKK</sequence>
<evidence type="ECO:0000313" key="3">
    <source>
        <dbReference type="Proteomes" id="UP000317316"/>
    </source>
</evidence>
<name>A0A544SX16_9BACI</name>
<dbReference type="PANTHER" id="PTHR24422:SF8">
    <property type="entry name" value="CHEMOTAXIS PROTEIN"/>
    <property type="match status" value="1"/>
</dbReference>
<dbReference type="EMBL" id="VDGH01000012">
    <property type="protein sequence ID" value="TQR09753.1"/>
    <property type="molecule type" value="Genomic_DNA"/>
</dbReference>
<feature type="domain" description="CheR-type methyltransferase" evidence="1">
    <location>
        <begin position="11"/>
        <end position="276"/>
    </location>
</feature>
<dbReference type="Pfam" id="PF03705">
    <property type="entry name" value="CheR_N"/>
    <property type="match status" value="1"/>
</dbReference>
<keyword evidence="2" id="KW-0808">Transferase</keyword>
<dbReference type="SMART" id="SM00138">
    <property type="entry name" value="MeTrc"/>
    <property type="match status" value="1"/>
</dbReference>
<dbReference type="SUPFAM" id="SSF53335">
    <property type="entry name" value="S-adenosyl-L-methionine-dependent methyltransferases"/>
    <property type="match status" value="1"/>
</dbReference>
<keyword evidence="2" id="KW-0489">Methyltransferase</keyword>
<gene>
    <name evidence="2" type="ORF">FG382_18585</name>
</gene>
<keyword evidence="3" id="KW-1185">Reference proteome</keyword>
<dbReference type="AlphaFoldDB" id="A0A544SX16"/>
<dbReference type="InterPro" id="IPR029063">
    <property type="entry name" value="SAM-dependent_MTases_sf"/>
</dbReference>
<protein>
    <submittedName>
        <fullName evidence="2">Protein-glutamate O-methyltransferase CheR</fullName>
    </submittedName>
</protein>
<accession>A0A544SX16</accession>
<evidence type="ECO:0000259" key="1">
    <source>
        <dbReference type="PROSITE" id="PS50123"/>
    </source>
</evidence>
<dbReference type="Proteomes" id="UP000317316">
    <property type="component" value="Unassembled WGS sequence"/>
</dbReference>